<comment type="similarity">
    <text evidence="3 11">Belongs to the hexokinase family.</text>
</comment>
<dbReference type="FunCoup" id="A0A0D2AGF5">
    <property type="interactions" value="840"/>
</dbReference>
<dbReference type="Gene3D" id="3.30.420.40">
    <property type="match status" value="1"/>
</dbReference>
<dbReference type="GeneID" id="27311491"/>
<dbReference type="STRING" id="253628.A0A0D2AGF5"/>
<dbReference type="GO" id="GO:0006096">
    <property type="term" value="P:glycolytic process"/>
    <property type="evidence" value="ECO:0007669"/>
    <property type="project" value="UniProtKB-UniPathway"/>
</dbReference>
<dbReference type="Pfam" id="PF03727">
    <property type="entry name" value="Hexokinase_2"/>
    <property type="match status" value="1"/>
</dbReference>
<keyword evidence="5 11" id="KW-0547">Nucleotide-binding</keyword>
<dbReference type="Pfam" id="PF00349">
    <property type="entry name" value="Hexokinase_1"/>
    <property type="match status" value="1"/>
</dbReference>
<evidence type="ECO:0000256" key="2">
    <source>
        <dbReference type="ARBA" id="ARBA00005028"/>
    </source>
</evidence>
<reference evidence="14 15" key="1">
    <citation type="submission" date="2015-01" db="EMBL/GenBank/DDBJ databases">
        <title>The Genome Sequence of Ochroconis gallopava CBS43764.</title>
        <authorList>
            <consortium name="The Broad Institute Genomics Platform"/>
            <person name="Cuomo C."/>
            <person name="de Hoog S."/>
            <person name="Gorbushina A."/>
            <person name="Stielow B."/>
            <person name="Teixiera M."/>
            <person name="Abouelleil A."/>
            <person name="Chapman S.B."/>
            <person name="Priest M."/>
            <person name="Young S.K."/>
            <person name="Wortman J."/>
            <person name="Nusbaum C."/>
            <person name="Birren B."/>
        </authorList>
    </citation>
    <scope>NUCLEOTIDE SEQUENCE [LARGE SCALE GENOMIC DNA]</scope>
    <source>
        <strain evidence="14 15">CBS 43764</strain>
    </source>
</reference>
<evidence type="ECO:0000259" key="12">
    <source>
        <dbReference type="Pfam" id="PF00349"/>
    </source>
</evidence>
<evidence type="ECO:0000256" key="5">
    <source>
        <dbReference type="ARBA" id="ARBA00022741"/>
    </source>
</evidence>
<protein>
    <recommendedName>
        <fullName evidence="11">Phosphotransferase</fullName>
        <ecNumber evidence="11">2.7.1.-</ecNumber>
    </recommendedName>
</protein>
<dbReference type="GO" id="GO:0005524">
    <property type="term" value="F:ATP binding"/>
    <property type="evidence" value="ECO:0007669"/>
    <property type="project" value="UniProtKB-UniRule"/>
</dbReference>
<dbReference type="EMBL" id="KN847537">
    <property type="protein sequence ID" value="KIW05650.1"/>
    <property type="molecule type" value="Genomic_DNA"/>
</dbReference>
<evidence type="ECO:0000256" key="7">
    <source>
        <dbReference type="ARBA" id="ARBA00022840"/>
    </source>
</evidence>
<dbReference type="OrthoDB" id="419537at2759"/>
<keyword evidence="8 11" id="KW-0324">Glycolysis</keyword>
<dbReference type="RefSeq" id="XP_016215520.1">
    <property type="nucleotide sequence ID" value="XM_016356727.1"/>
</dbReference>
<feature type="domain" description="Hexokinase N-terminal" evidence="12">
    <location>
        <begin position="23"/>
        <end position="217"/>
    </location>
</feature>
<dbReference type="VEuPathDB" id="FungiDB:PV09_03518"/>
<dbReference type="Gene3D" id="3.40.367.20">
    <property type="match status" value="1"/>
</dbReference>
<dbReference type="RefSeq" id="XP_016215521.1">
    <property type="nucleotide sequence ID" value="XM_016356728.1"/>
</dbReference>
<evidence type="ECO:0000256" key="10">
    <source>
        <dbReference type="ARBA" id="ARBA00047905"/>
    </source>
</evidence>
<keyword evidence="15" id="KW-1185">Reference proteome</keyword>
<evidence type="ECO:0000256" key="4">
    <source>
        <dbReference type="ARBA" id="ARBA00022679"/>
    </source>
</evidence>
<dbReference type="HOGENOM" id="CLU_014393_5_2_1"/>
<dbReference type="Proteomes" id="UP000053259">
    <property type="component" value="Unassembled WGS sequence"/>
</dbReference>
<dbReference type="EC" id="2.7.1.-" evidence="11"/>
<dbReference type="GO" id="GO:0006013">
    <property type="term" value="P:mannose metabolic process"/>
    <property type="evidence" value="ECO:0007669"/>
    <property type="project" value="TreeGrafter"/>
</dbReference>
<dbReference type="PROSITE" id="PS51748">
    <property type="entry name" value="HEXOKINASE_2"/>
    <property type="match status" value="1"/>
</dbReference>
<dbReference type="GO" id="GO:0001678">
    <property type="term" value="P:intracellular glucose homeostasis"/>
    <property type="evidence" value="ECO:0007669"/>
    <property type="project" value="InterPro"/>
</dbReference>
<evidence type="ECO:0000256" key="8">
    <source>
        <dbReference type="ARBA" id="ARBA00023152"/>
    </source>
</evidence>
<dbReference type="GO" id="GO:0005536">
    <property type="term" value="F:D-glucose binding"/>
    <property type="evidence" value="ECO:0007669"/>
    <property type="project" value="InterPro"/>
</dbReference>
<organism evidence="14 15">
    <name type="scientific">Verruconis gallopava</name>
    <dbReference type="NCBI Taxonomy" id="253628"/>
    <lineage>
        <taxon>Eukaryota</taxon>
        <taxon>Fungi</taxon>
        <taxon>Dikarya</taxon>
        <taxon>Ascomycota</taxon>
        <taxon>Pezizomycotina</taxon>
        <taxon>Dothideomycetes</taxon>
        <taxon>Pleosporomycetidae</taxon>
        <taxon>Venturiales</taxon>
        <taxon>Sympoventuriaceae</taxon>
        <taxon>Verruconis</taxon>
    </lineage>
</organism>
<dbReference type="PRINTS" id="PR00475">
    <property type="entry name" value="HEXOKINASE"/>
</dbReference>
<dbReference type="GO" id="GO:0019158">
    <property type="term" value="F:mannokinase activity"/>
    <property type="evidence" value="ECO:0007669"/>
    <property type="project" value="TreeGrafter"/>
</dbReference>
<name>A0A0D2AGF5_9PEZI</name>
<sequence length="493" mass="54694">MPRKPPSRRGSFADMPSDLMQQIERLEELFLVSTDKLKAITNHFVGELTQGLTEEGGDIPMNPTWVMGVPDGNETGKFLAIDMGGTNLRVCEVDLLEEKGEFDIIQSKYRMPEELKTGTSEELWGYIADCLQQFVEYHHENEQLDQMPLGFTFSYPATQEYIDHGILQRWTKGFDVKGVEGKDVVEPFEAALRERNLPIKVAALVNDTMGTLIASAYTDTECKIGCIFGTGCNAAYMEKCGNIPKLKHMNLDPELPMGINCEWGAFDNAHKVLPRTPYDIIIDKESPRPGQQTFEKMVAGLYLGEIFRLVLLDLHENPDCKIFDGQDVSKLKKAYTLDASFLSAIEEDLFENLTDTASLFQNQLNISATKPELELCRRLAELIGTRAARLSACGVAAICKKMNWSSCHVGADGSVFNKYPHFKARGAQALREILDWPKEMRKDPIDIRAAEDGSGVGAALIAALTLKRVKEGQSAGVRDPESMLAGTKVAKAA</sequence>
<dbReference type="GO" id="GO:0008865">
    <property type="term" value="F:fructokinase activity"/>
    <property type="evidence" value="ECO:0007669"/>
    <property type="project" value="TreeGrafter"/>
</dbReference>
<keyword evidence="6 11" id="KW-0418">Kinase</keyword>
<dbReference type="UniPathway" id="UPA00109">
    <property type="reaction ID" value="UER00180"/>
</dbReference>
<dbReference type="FunFam" id="3.30.420.40:FF:000092">
    <property type="entry name" value="Phosphotransferase"/>
    <property type="match status" value="1"/>
</dbReference>
<comment type="catalytic activity">
    <reaction evidence="9">
        <text>a D-hexose + ATP = a D-hexose 6-phosphate + ADP + H(+)</text>
        <dbReference type="Rhea" id="RHEA:22740"/>
        <dbReference type="ChEBI" id="CHEBI:4194"/>
        <dbReference type="ChEBI" id="CHEBI:15378"/>
        <dbReference type="ChEBI" id="CHEBI:30616"/>
        <dbReference type="ChEBI" id="CHEBI:229467"/>
        <dbReference type="ChEBI" id="CHEBI:456216"/>
        <dbReference type="EC" id="2.7.1.1"/>
    </reaction>
    <physiologicalReaction direction="left-to-right" evidence="9">
        <dbReference type="Rhea" id="RHEA:22741"/>
    </physiologicalReaction>
</comment>
<dbReference type="RefSeq" id="XP_016215519.1">
    <property type="nucleotide sequence ID" value="XM_016356726.1"/>
</dbReference>
<dbReference type="GO" id="GO:0005829">
    <property type="term" value="C:cytosol"/>
    <property type="evidence" value="ECO:0007669"/>
    <property type="project" value="TreeGrafter"/>
</dbReference>
<gene>
    <name evidence="14" type="ORF">PV09_03518</name>
</gene>
<dbReference type="PANTHER" id="PTHR19443:SF16">
    <property type="entry name" value="HEXOKINASE TYPE 1-RELATED"/>
    <property type="match status" value="1"/>
</dbReference>
<feature type="domain" description="Hexokinase C-terminal" evidence="13">
    <location>
        <begin position="223"/>
        <end position="464"/>
    </location>
</feature>
<dbReference type="PROSITE" id="PS00378">
    <property type="entry name" value="HEXOKINASE_1"/>
    <property type="match status" value="1"/>
</dbReference>
<dbReference type="GO" id="GO:0006006">
    <property type="term" value="P:glucose metabolic process"/>
    <property type="evidence" value="ECO:0007669"/>
    <property type="project" value="TreeGrafter"/>
</dbReference>
<dbReference type="EMBL" id="KN847537">
    <property type="protein sequence ID" value="KIW05652.1"/>
    <property type="molecule type" value="Genomic_DNA"/>
</dbReference>
<dbReference type="Gene3D" id="1.10.287.1250">
    <property type="match status" value="1"/>
</dbReference>
<dbReference type="InterPro" id="IPR019807">
    <property type="entry name" value="Hexokinase_BS"/>
</dbReference>
<dbReference type="FunFam" id="3.40.367.20:FF:000004">
    <property type="entry name" value="Phosphotransferase"/>
    <property type="match status" value="1"/>
</dbReference>
<comment type="catalytic activity">
    <reaction evidence="10">
        <text>D-fructose + ATP = D-fructose 6-phosphate + ADP + H(+)</text>
        <dbReference type="Rhea" id="RHEA:16125"/>
        <dbReference type="ChEBI" id="CHEBI:15378"/>
        <dbReference type="ChEBI" id="CHEBI:30616"/>
        <dbReference type="ChEBI" id="CHEBI:37721"/>
        <dbReference type="ChEBI" id="CHEBI:61527"/>
        <dbReference type="ChEBI" id="CHEBI:456216"/>
        <dbReference type="EC" id="2.7.1.1"/>
    </reaction>
    <physiologicalReaction direction="left-to-right" evidence="10">
        <dbReference type="Rhea" id="RHEA:16126"/>
    </physiologicalReaction>
</comment>
<evidence type="ECO:0000259" key="13">
    <source>
        <dbReference type="Pfam" id="PF03727"/>
    </source>
</evidence>
<dbReference type="AlphaFoldDB" id="A0A0D2AGF5"/>
<dbReference type="SUPFAM" id="SSF53067">
    <property type="entry name" value="Actin-like ATPase domain"/>
    <property type="match status" value="2"/>
</dbReference>
<dbReference type="GO" id="GO:0004340">
    <property type="term" value="F:glucokinase activity"/>
    <property type="evidence" value="ECO:0007669"/>
    <property type="project" value="TreeGrafter"/>
</dbReference>
<dbReference type="InterPro" id="IPR022672">
    <property type="entry name" value="Hexokinase_N"/>
</dbReference>
<evidence type="ECO:0000256" key="9">
    <source>
        <dbReference type="ARBA" id="ARBA00044613"/>
    </source>
</evidence>
<dbReference type="GO" id="GO:0005739">
    <property type="term" value="C:mitochondrion"/>
    <property type="evidence" value="ECO:0007669"/>
    <property type="project" value="TreeGrafter"/>
</dbReference>
<evidence type="ECO:0000256" key="1">
    <source>
        <dbReference type="ARBA" id="ARBA00004888"/>
    </source>
</evidence>
<evidence type="ECO:0000313" key="14">
    <source>
        <dbReference type="EMBL" id="KIW05650.1"/>
    </source>
</evidence>
<evidence type="ECO:0000256" key="11">
    <source>
        <dbReference type="RuleBase" id="RU362007"/>
    </source>
</evidence>
<comment type="pathway">
    <text evidence="2">Carbohydrate metabolism; hexose metabolism.</text>
</comment>
<comment type="pathway">
    <text evidence="1">Carbohydrate degradation; glycolysis; D-glyceraldehyde 3-phosphate and glycerone phosphate from D-glucose: step 1/4.</text>
</comment>
<accession>A0A0D2AGF5</accession>
<proteinExistence type="inferred from homology"/>
<keyword evidence="7 11" id="KW-0067">ATP-binding</keyword>
<dbReference type="PANTHER" id="PTHR19443">
    <property type="entry name" value="HEXOKINASE"/>
    <property type="match status" value="1"/>
</dbReference>
<evidence type="ECO:0000256" key="3">
    <source>
        <dbReference type="ARBA" id="ARBA00009225"/>
    </source>
</evidence>
<evidence type="ECO:0000313" key="15">
    <source>
        <dbReference type="Proteomes" id="UP000053259"/>
    </source>
</evidence>
<dbReference type="EMBL" id="KN847537">
    <property type="protein sequence ID" value="KIW05651.1"/>
    <property type="molecule type" value="Genomic_DNA"/>
</dbReference>
<evidence type="ECO:0000256" key="6">
    <source>
        <dbReference type="ARBA" id="ARBA00022777"/>
    </source>
</evidence>
<dbReference type="InterPro" id="IPR043129">
    <property type="entry name" value="ATPase_NBD"/>
</dbReference>
<dbReference type="InterPro" id="IPR001312">
    <property type="entry name" value="Hexokinase"/>
</dbReference>
<dbReference type="InterPro" id="IPR022673">
    <property type="entry name" value="Hexokinase_C"/>
</dbReference>
<keyword evidence="4 11" id="KW-0808">Transferase</keyword>